<dbReference type="EMBL" id="JAPFRD010000010">
    <property type="protein sequence ID" value="MCW8108458.1"/>
    <property type="molecule type" value="Genomic_DNA"/>
</dbReference>
<keyword evidence="3 4" id="KW-0143">Chaperone</keyword>
<evidence type="ECO:0000256" key="4">
    <source>
        <dbReference type="HAMAP-Rule" id="MF_00749"/>
    </source>
</evidence>
<dbReference type="SUPFAM" id="SSF48657">
    <property type="entry name" value="FinO-like"/>
    <property type="match status" value="1"/>
</dbReference>
<organism evidence="7 8">
    <name type="scientific">Alteromonas aquimaris</name>
    <dbReference type="NCBI Taxonomy" id="2998417"/>
    <lineage>
        <taxon>Bacteria</taxon>
        <taxon>Pseudomonadati</taxon>
        <taxon>Pseudomonadota</taxon>
        <taxon>Gammaproteobacteria</taxon>
        <taxon>Alteromonadales</taxon>
        <taxon>Alteromonadaceae</taxon>
        <taxon>Alteromonas/Salinimonas group</taxon>
        <taxon>Alteromonas</taxon>
    </lineage>
</organism>
<dbReference type="Gene3D" id="1.10.1710.10">
    <property type="entry name" value="ProQ/FinO domain"/>
    <property type="match status" value="1"/>
</dbReference>
<dbReference type="PANTHER" id="PTHR38106:SF1">
    <property type="entry name" value="RNA CHAPERONE PROQ"/>
    <property type="match status" value="1"/>
</dbReference>
<name>A0ABT3P6Q8_9ALTE</name>
<comment type="caution">
    <text evidence="7">The sequence shown here is derived from an EMBL/GenBank/DDBJ whole genome shotgun (WGS) entry which is preliminary data.</text>
</comment>
<dbReference type="Pfam" id="PF17516">
    <property type="entry name" value="ProQ_C"/>
    <property type="match status" value="1"/>
</dbReference>
<protein>
    <recommendedName>
        <fullName evidence="4">RNA chaperone ProQ</fullName>
    </recommendedName>
</protein>
<evidence type="ECO:0000256" key="3">
    <source>
        <dbReference type="ARBA" id="ARBA00023186"/>
    </source>
</evidence>
<dbReference type="Pfam" id="PF04352">
    <property type="entry name" value="ProQ"/>
    <property type="match status" value="1"/>
</dbReference>
<evidence type="ECO:0000259" key="6">
    <source>
        <dbReference type="SMART" id="SM00945"/>
    </source>
</evidence>
<proteinExistence type="inferred from homology"/>
<gene>
    <name evidence="4 7" type="primary">proQ</name>
    <name evidence="7" type="ORF">OPS25_08120</name>
</gene>
<feature type="domain" description="ProQ/FinO" evidence="6">
    <location>
        <begin position="6"/>
        <end position="120"/>
    </location>
</feature>
<feature type="compositionally biased region" description="Basic and acidic residues" evidence="5">
    <location>
        <begin position="95"/>
        <end position="112"/>
    </location>
</feature>
<feature type="compositionally biased region" description="Low complexity" evidence="5">
    <location>
        <begin position="118"/>
        <end position="129"/>
    </location>
</feature>
<dbReference type="SMART" id="SM00945">
    <property type="entry name" value="ProQ"/>
    <property type="match status" value="1"/>
</dbReference>
<dbReference type="InterPro" id="IPR035236">
    <property type="entry name" value="ProQ_C"/>
</dbReference>
<sequence>MEEAQQKFSNSKEVIAFLADKFPNCFSLKGDAKPLKIGIFQELATRLEDDERVSKTLLRSTLRHYTNSWRYLHSIKEGAYRVDLDGNQDAQIEKEHAEHARQQLDESKEKAAQKRKAQNNAASQKQNSRQNEKASTTSSPARRNVEGKKGTKVKSSRPTKTPPPKLTENDLHAGTKVTVKLGKAPMHAVITEVAKDGIHVQLDSGMVVKVTSEALRLASSKRS</sequence>
<feature type="region of interest" description="Disordered" evidence="5">
    <location>
        <begin position="95"/>
        <end position="174"/>
    </location>
</feature>
<comment type="subcellular location">
    <subcellularLocation>
        <location evidence="4">Cytoplasm</location>
    </subcellularLocation>
</comment>
<evidence type="ECO:0000256" key="1">
    <source>
        <dbReference type="ARBA" id="ARBA00022490"/>
    </source>
</evidence>
<evidence type="ECO:0000313" key="8">
    <source>
        <dbReference type="Proteomes" id="UP001142810"/>
    </source>
</evidence>
<comment type="function">
    <text evidence="4">RNA chaperone with significant RNA binding, RNA strand exchange and RNA duplexing activities.</text>
</comment>
<keyword evidence="1 4" id="KW-0963">Cytoplasm</keyword>
<dbReference type="PANTHER" id="PTHR38106">
    <property type="entry name" value="RNA CHAPERONE PROQ"/>
    <property type="match status" value="1"/>
</dbReference>
<comment type="similarity">
    <text evidence="4">Belongs to the ProQ family.</text>
</comment>
<evidence type="ECO:0000256" key="2">
    <source>
        <dbReference type="ARBA" id="ARBA00022884"/>
    </source>
</evidence>
<evidence type="ECO:0000256" key="5">
    <source>
        <dbReference type="SAM" id="MobiDB-lite"/>
    </source>
</evidence>
<dbReference type="InterPro" id="IPR016103">
    <property type="entry name" value="ProQ/FinO"/>
</dbReference>
<dbReference type="Proteomes" id="UP001142810">
    <property type="component" value="Unassembled WGS sequence"/>
</dbReference>
<reference evidence="7" key="1">
    <citation type="submission" date="2022-11" db="EMBL/GenBank/DDBJ databases">
        <title>Alteromonas sp. nov., isolated from sea water of the Qingdao.</title>
        <authorList>
            <person name="Wang Q."/>
        </authorList>
    </citation>
    <scope>NUCLEOTIDE SEQUENCE</scope>
    <source>
        <strain evidence="7">ASW11-7</strain>
    </source>
</reference>
<dbReference type="HAMAP" id="MF_00749">
    <property type="entry name" value="ProQ"/>
    <property type="match status" value="1"/>
</dbReference>
<dbReference type="InterPro" id="IPR036442">
    <property type="entry name" value="ProQ/FinO_sf"/>
</dbReference>
<accession>A0ABT3P6Q8</accession>
<keyword evidence="2 4" id="KW-0694">RNA-binding</keyword>
<dbReference type="RefSeq" id="WP_265617179.1">
    <property type="nucleotide sequence ID" value="NZ_JAPFRD010000010.1"/>
</dbReference>
<evidence type="ECO:0000313" key="7">
    <source>
        <dbReference type="EMBL" id="MCW8108458.1"/>
    </source>
</evidence>
<dbReference type="InterPro" id="IPR023529">
    <property type="entry name" value="ProQ"/>
</dbReference>
<keyword evidence="8" id="KW-1185">Reference proteome</keyword>
<dbReference type="NCBIfam" id="NF003434">
    <property type="entry name" value="PRK04950.1"/>
    <property type="match status" value="1"/>
</dbReference>